<sequence>MECPLTRLSPLQCTNSVLFSANSEAQDPQHRFYVITNGPSRDRNSGDLYLYAIDARRVAPGRLIEFTKAESGLSRSIVETREIRQSPIDLWGCYLKVGQPKRYKGSRYGTYTVTNWDGMSFNTFVRPETKLLNTQGVYTITVYPVKEGSTKLAPSDDNPIGVAWTPGCRNIQWCKGKRRNINTGPRLTLTSTEDAGIYTIQRRNRGKRHWFVQIEVIVASKCRKVTFYI</sequence>
<dbReference type="EMBL" id="JAIZAY010000001">
    <property type="protein sequence ID" value="KAJ8051129.1"/>
    <property type="molecule type" value="Genomic_DNA"/>
</dbReference>
<evidence type="ECO:0000313" key="2">
    <source>
        <dbReference type="Proteomes" id="UP001152320"/>
    </source>
</evidence>
<reference evidence="1" key="1">
    <citation type="submission" date="2021-10" db="EMBL/GenBank/DDBJ databases">
        <title>Tropical sea cucumber genome reveals ecological adaptation and Cuvierian tubules defense mechanism.</title>
        <authorList>
            <person name="Chen T."/>
        </authorList>
    </citation>
    <scope>NUCLEOTIDE SEQUENCE</scope>
    <source>
        <strain evidence="1">Nanhai2018</strain>
        <tissue evidence="1">Muscle</tissue>
    </source>
</reference>
<evidence type="ECO:0000313" key="1">
    <source>
        <dbReference type="EMBL" id="KAJ8051129.1"/>
    </source>
</evidence>
<protein>
    <submittedName>
        <fullName evidence="1">Uncharacterized protein</fullName>
    </submittedName>
</protein>
<accession>A0A9Q1CUH9</accession>
<proteinExistence type="predicted"/>
<dbReference type="AlphaFoldDB" id="A0A9Q1CUH9"/>
<gene>
    <name evidence="1" type="ORF">HOLleu_04581</name>
</gene>
<dbReference type="Proteomes" id="UP001152320">
    <property type="component" value="Chromosome 1"/>
</dbReference>
<keyword evidence="2" id="KW-1185">Reference proteome</keyword>
<name>A0A9Q1CUH9_HOLLE</name>
<comment type="caution">
    <text evidence="1">The sequence shown here is derived from an EMBL/GenBank/DDBJ whole genome shotgun (WGS) entry which is preliminary data.</text>
</comment>
<organism evidence="1 2">
    <name type="scientific">Holothuria leucospilota</name>
    <name type="common">Black long sea cucumber</name>
    <name type="synonym">Mertensiothuria leucospilota</name>
    <dbReference type="NCBI Taxonomy" id="206669"/>
    <lineage>
        <taxon>Eukaryota</taxon>
        <taxon>Metazoa</taxon>
        <taxon>Echinodermata</taxon>
        <taxon>Eleutherozoa</taxon>
        <taxon>Echinozoa</taxon>
        <taxon>Holothuroidea</taxon>
        <taxon>Aspidochirotacea</taxon>
        <taxon>Aspidochirotida</taxon>
        <taxon>Holothuriidae</taxon>
        <taxon>Holothuria</taxon>
    </lineage>
</organism>